<reference evidence="9 10" key="1">
    <citation type="submission" date="2024-01" db="EMBL/GenBank/DDBJ databases">
        <title>A telomere-to-telomere, gap-free genome of sweet tea (Lithocarpus litseifolius).</title>
        <authorList>
            <person name="Zhou J."/>
        </authorList>
    </citation>
    <scope>NUCLEOTIDE SEQUENCE [LARGE SCALE GENOMIC DNA]</scope>
    <source>
        <strain evidence="9">Zhou-2022a</strain>
        <tissue evidence="9">Leaf</tissue>
    </source>
</reference>
<dbReference type="SUPFAM" id="SSF51556">
    <property type="entry name" value="Metallo-dependent hydrolases"/>
    <property type="match status" value="1"/>
</dbReference>
<dbReference type="Pfam" id="PF01026">
    <property type="entry name" value="TatD_DNase"/>
    <property type="match status" value="1"/>
</dbReference>
<dbReference type="EMBL" id="JAZDWU010000004">
    <property type="protein sequence ID" value="KAL0005131.1"/>
    <property type="molecule type" value="Genomic_DNA"/>
</dbReference>
<evidence type="ECO:0000256" key="5">
    <source>
        <dbReference type="ARBA" id="ARBA00022898"/>
    </source>
</evidence>
<gene>
    <name evidence="9" type="ORF">SO802_012692</name>
</gene>
<dbReference type="Gene3D" id="3.20.20.140">
    <property type="entry name" value="Metal-dependent hydrolases"/>
    <property type="match status" value="1"/>
</dbReference>
<sequence>MMMQLLIRLENDGILCPIPQHPLYSASIDLLGGTLAPYYLKEATGWGLEVSSLKKQLEAAKSQGIIVRALNVINPRNPTSQVLGEENQRDIAEFCRKEGLVLLANENKSSADYRSMAFKHYFAQEWKSIQGVNGCSLKTTGNLEVVRGIPMERMMIETDSPYCEIKNTHAGISFVNLSGPLRKKKSMIRSTLQVLEVVAGCKGVLDLDQFSRTLYHNTCRELPQAFCRRAAVKGCIHFLMQGKVGCYASVFEKYPEKAKSFM</sequence>
<dbReference type="InterPro" id="IPR015421">
    <property type="entry name" value="PyrdxlP-dep_Trfase_major"/>
</dbReference>
<dbReference type="Gene3D" id="3.40.640.10">
    <property type="entry name" value="Type I PLP-dependent aspartate aminotransferase-like (Major domain)"/>
    <property type="match status" value="1"/>
</dbReference>
<evidence type="ECO:0000313" key="10">
    <source>
        <dbReference type="Proteomes" id="UP001459277"/>
    </source>
</evidence>
<keyword evidence="10" id="KW-1185">Reference proteome</keyword>
<keyword evidence="5" id="KW-0663">Pyridoxal phosphate</keyword>
<dbReference type="Proteomes" id="UP001459277">
    <property type="component" value="Unassembled WGS sequence"/>
</dbReference>
<comment type="caution">
    <text evidence="9">The sequence shown here is derived from an EMBL/GenBank/DDBJ whole genome shotgun (WGS) entry which is preliminary data.</text>
</comment>
<keyword evidence="4" id="KW-0808">Transferase</keyword>
<evidence type="ECO:0000256" key="3">
    <source>
        <dbReference type="ARBA" id="ARBA00022576"/>
    </source>
</evidence>
<protein>
    <recommendedName>
        <fullName evidence="8">Aminotransferase class I/classII large domain-containing protein</fullName>
    </recommendedName>
</protein>
<accession>A0AAW2D7E8</accession>
<dbReference type="GO" id="GO:0030170">
    <property type="term" value="F:pyridoxal phosphate binding"/>
    <property type="evidence" value="ECO:0007669"/>
    <property type="project" value="InterPro"/>
</dbReference>
<dbReference type="AlphaFoldDB" id="A0AAW2D7E8"/>
<dbReference type="InterPro" id="IPR015424">
    <property type="entry name" value="PyrdxlP-dep_Trfase"/>
</dbReference>
<comment type="cofactor">
    <cofactor evidence="1">
        <name>pyridoxal 5'-phosphate</name>
        <dbReference type="ChEBI" id="CHEBI:597326"/>
    </cofactor>
</comment>
<evidence type="ECO:0000256" key="1">
    <source>
        <dbReference type="ARBA" id="ARBA00001933"/>
    </source>
</evidence>
<evidence type="ECO:0000259" key="8">
    <source>
        <dbReference type="Pfam" id="PF00155"/>
    </source>
</evidence>
<comment type="similarity">
    <text evidence="7">Belongs to the class-I pyridoxal-phosphate-dependent aminotransferase family. Alanine aminotransferase subfamily.</text>
</comment>
<dbReference type="InterPro" id="IPR001130">
    <property type="entry name" value="TatD-like"/>
</dbReference>
<dbReference type="InterPro" id="IPR032466">
    <property type="entry name" value="Metal_Hydrolase"/>
</dbReference>
<proteinExistence type="inferred from homology"/>
<dbReference type="InterPro" id="IPR045088">
    <property type="entry name" value="ALAT1/2-like"/>
</dbReference>
<comment type="pathway">
    <text evidence="6">Photosynthesis; C4 acid pathway.</text>
</comment>
<keyword evidence="3" id="KW-0032">Aminotransferase</keyword>
<evidence type="ECO:0000256" key="7">
    <source>
        <dbReference type="ARBA" id="ARBA00025785"/>
    </source>
</evidence>
<evidence type="ECO:0000256" key="6">
    <source>
        <dbReference type="ARBA" id="ARBA00025709"/>
    </source>
</evidence>
<feature type="domain" description="Aminotransferase class I/classII large" evidence="8">
    <location>
        <begin position="10"/>
        <end position="106"/>
    </location>
</feature>
<dbReference type="GO" id="GO:0016788">
    <property type="term" value="F:hydrolase activity, acting on ester bonds"/>
    <property type="evidence" value="ECO:0007669"/>
    <property type="project" value="InterPro"/>
</dbReference>
<evidence type="ECO:0000256" key="2">
    <source>
        <dbReference type="ARBA" id="ARBA00011738"/>
    </source>
</evidence>
<dbReference type="GO" id="GO:0004021">
    <property type="term" value="F:L-alanine:2-oxoglutarate aminotransferase activity"/>
    <property type="evidence" value="ECO:0007669"/>
    <property type="project" value="TreeGrafter"/>
</dbReference>
<evidence type="ECO:0000256" key="4">
    <source>
        <dbReference type="ARBA" id="ARBA00022679"/>
    </source>
</evidence>
<evidence type="ECO:0000313" key="9">
    <source>
        <dbReference type="EMBL" id="KAL0005131.1"/>
    </source>
</evidence>
<dbReference type="SUPFAM" id="SSF53383">
    <property type="entry name" value="PLP-dependent transferases"/>
    <property type="match status" value="1"/>
</dbReference>
<dbReference type="PANTHER" id="PTHR11751">
    <property type="entry name" value="ALANINE AMINOTRANSFERASE"/>
    <property type="match status" value="1"/>
</dbReference>
<dbReference type="Pfam" id="PF00155">
    <property type="entry name" value="Aminotran_1_2"/>
    <property type="match status" value="1"/>
</dbReference>
<dbReference type="PANTHER" id="PTHR11751:SF29">
    <property type="entry name" value="ALANINE TRANSAMINASE"/>
    <property type="match status" value="1"/>
</dbReference>
<comment type="subunit">
    <text evidence="2">Homodimer.</text>
</comment>
<dbReference type="InterPro" id="IPR004839">
    <property type="entry name" value="Aminotransferase_I/II_large"/>
</dbReference>
<organism evidence="9 10">
    <name type="scientific">Lithocarpus litseifolius</name>
    <dbReference type="NCBI Taxonomy" id="425828"/>
    <lineage>
        <taxon>Eukaryota</taxon>
        <taxon>Viridiplantae</taxon>
        <taxon>Streptophyta</taxon>
        <taxon>Embryophyta</taxon>
        <taxon>Tracheophyta</taxon>
        <taxon>Spermatophyta</taxon>
        <taxon>Magnoliopsida</taxon>
        <taxon>eudicotyledons</taxon>
        <taxon>Gunneridae</taxon>
        <taxon>Pentapetalae</taxon>
        <taxon>rosids</taxon>
        <taxon>fabids</taxon>
        <taxon>Fagales</taxon>
        <taxon>Fagaceae</taxon>
        <taxon>Lithocarpus</taxon>
    </lineage>
</organism>
<name>A0AAW2D7E8_9ROSI</name>